<organism evidence="3">
    <name type="scientific">freshwater metagenome</name>
    <dbReference type="NCBI Taxonomy" id="449393"/>
    <lineage>
        <taxon>unclassified sequences</taxon>
        <taxon>metagenomes</taxon>
        <taxon>ecological metagenomes</taxon>
    </lineage>
</organism>
<dbReference type="Pfam" id="PF14219">
    <property type="entry name" value="DUF4328"/>
    <property type="match status" value="1"/>
</dbReference>
<feature type="transmembrane region" description="Helical" evidence="1">
    <location>
        <begin position="27"/>
        <end position="48"/>
    </location>
</feature>
<feature type="transmembrane region" description="Helical" evidence="1">
    <location>
        <begin position="77"/>
        <end position="99"/>
    </location>
</feature>
<accession>A0A6J6LBB5</accession>
<protein>
    <submittedName>
        <fullName evidence="3">Unannotated protein</fullName>
    </submittedName>
</protein>
<keyword evidence="1" id="KW-1133">Transmembrane helix</keyword>
<dbReference type="EMBL" id="CAEZWJ010000035">
    <property type="protein sequence ID" value="CAB4658468.1"/>
    <property type="molecule type" value="Genomic_DNA"/>
</dbReference>
<proteinExistence type="predicted"/>
<reference evidence="3" key="1">
    <citation type="submission" date="2020-05" db="EMBL/GenBank/DDBJ databases">
        <authorList>
            <person name="Chiriac C."/>
            <person name="Salcher M."/>
            <person name="Ghai R."/>
            <person name="Kavagutti S V."/>
        </authorList>
    </citation>
    <scope>NUCLEOTIDE SEQUENCE</scope>
</reference>
<name>A0A6J6LBB5_9ZZZZ</name>
<keyword evidence="1" id="KW-0812">Transmembrane</keyword>
<evidence type="ECO:0000259" key="2">
    <source>
        <dbReference type="Pfam" id="PF14219"/>
    </source>
</evidence>
<feature type="transmembrane region" description="Helical" evidence="1">
    <location>
        <begin position="119"/>
        <end position="140"/>
    </location>
</feature>
<gene>
    <name evidence="3" type="ORF">UFOPK2214_01073</name>
</gene>
<feature type="transmembrane region" description="Helical" evidence="1">
    <location>
        <begin position="152"/>
        <end position="171"/>
    </location>
</feature>
<dbReference type="InterPro" id="IPR025565">
    <property type="entry name" value="DUF4328"/>
</dbReference>
<sequence>MPMPPPPSPITTPTFTPTGGLSKLNSAIWVLLLVSAVAGLGETLFAFLRSLVAFSLIEDFSYDTADSAIILDDISSVFTGINFLIAIPVFVLLVIYSHQFSQKVIASGHKMTLPLGMSIGSWFIPLANAVLCFIIFFDFVKLSMATKKKNFLLLNLWWWMWIAGVHLSLAFNSAFGETETWDGVTAGLSVLNGLSSLVATAAMVCGALFFRELRQVEMNLQPAVTP</sequence>
<feature type="transmembrane region" description="Helical" evidence="1">
    <location>
        <begin position="191"/>
        <end position="210"/>
    </location>
</feature>
<keyword evidence="1" id="KW-0472">Membrane</keyword>
<feature type="domain" description="DUF4328" evidence="2">
    <location>
        <begin position="70"/>
        <end position="213"/>
    </location>
</feature>
<dbReference type="AlphaFoldDB" id="A0A6J6LBB5"/>
<evidence type="ECO:0000313" key="3">
    <source>
        <dbReference type="EMBL" id="CAB4658468.1"/>
    </source>
</evidence>
<evidence type="ECO:0000256" key="1">
    <source>
        <dbReference type="SAM" id="Phobius"/>
    </source>
</evidence>